<dbReference type="PANTHER" id="PTHR42941:SF1">
    <property type="entry name" value="SLL1037 PROTEIN"/>
    <property type="match status" value="1"/>
</dbReference>
<evidence type="ECO:0000313" key="4">
    <source>
        <dbReference type="Proteomes" id="UP000242310"/>
    </source>
</evidence>
<keyword evidence="2" id="KW-0732">Signal</keyword>
<protein>
    <recommendedName>
        <fullName evidence="5">TRAP transporter TAXI family solute receptor</fullName>
    </recommendedName>
</protein>
<dbReference type="EMBL" id="PYAV01000002">
    <property type="protein sequence ID" value="PSL50956.1"/>
    <property type="molecule type" value="Genomic_DNA"/>
</dbReference>
<dbReference type="Proteomes" id="UP000242310">
    <property type="component" value="Unassembled WGS sequence"/>
</dbReference>
<dbReference type="PANTHER" id="PTHR42941">
    <property type="entry name" value="SLL1037 PROTEIN"/>
    <property type="match status" value="1"/>
</dbReference>
<accession>A0A2P8HXJ8</accession>
<dbReference type="SUPFAM" id="SSF53850">
    <property type="entry name" value="Periplasmic binding protein-like II"/>
    <property type="match status" value="1"/>
</dbReference>
<feature type="region of interest" description="Disordered" evidence="1">
    <location>
        <begin position="23"/>
        <end position="54"/>
    </location>
</feature>
<dbReference type="Gene3D" id="3.40.190.10">
    <property type="entry name" value="Periplasmic binding protein-like II"/>
    <property type="match status" value="2"/>
</dbReference>
<dbReference type="PROSITE" id="PS51257">
    <property type="entry name" value="PROKAR_LIPOPROTEIN"/>
    <property type="match status" value="1"/>
</dbReference>
<evidence type="ECO:0000313" key="3">
    <source>
        <dbReference type="EMBL" id="PSL50956.1"/>
    </source>
</evidence>
<gene>
    <name evidence="3" type="ORF">B0H94_102233</name>
</gene>
<organism evidence="3 4">
    <name type="scientific">Salsuginibacillus halophilus</name>
    <dbReference type="NCBI Taxonomy" id="517424"/>
    <lineage>
        <taxon>Bacteria</taxon>
        <taxon>Bacillati</taxon>
        <taxon>Bacillota</taxon>
        <taxon>Bacilli</taxon>
        <taxon>Bacillales</taxon>
        <taxon>Bacillaceae</taxon>
        <taxon>Salsuginibacillus</taxon>
    </lineage>
</organism>
<keyword evidence="4" id="KW-1185">Reference proteome</keyword>
<dbReference type="InterPro" id="IPR011852">
    <property type="entry name" value="TRAP_TAXI"/>
</dbReference>
<sequence>MKSRLLMMLAMGFTVGTVLVACGEEPDGDEAPEEDEGAEEDGAEEDGEAAGDVEEVTDMQLGTGSTGGTYYPLGNEMATVMNDNVDYDDFSVSAVSTGASVENLASIGQGDLQLGMSVHLPALDAYNGEADFDGNPVDNFGFMGHIYPEVMQIVALEDSGIESIEDLEGADVAIGPDGSGTQEAARIILEAYGLEEGDYNEYAEGFGDAANRMQNGNLDASFGLLGLPNTTIEEDLGSQRDITLLSVDEEELTDIEENSGYEGMTIEADDYSFLDEDVEAVTAYAILVGSTDQIGEDLGYEIVKGLYENTDEVSHQQGEAMDMENIMNGSNDLPLHPGAERFFEEEGLLDE</sequence>
<dbReference type="NCBIfam" id="TIGR02122">
    <property type="entry name" value="TRAP_TAXI"/>
    <property type="match status" value="1"/>
</dbReference>
<dbReference type="RefSeq" id="WP_106587669.1">
    <property type="nucleotide sequence ID" value="NZ_PYAV01000002.1"/>
</dbReference>
<evidence type="ECO:0000256" key="1">
    <source>
        <dbReference type="SAM" id="MobiDB-lite"/>
    </source>
</evidence>
<name>A0A2P8HXJ8_9BACI</name>
<proteinExistence type="predicted"/>
<feature type="chain" id="PRO_5038576109" description="TRAP transporter TAXI family solute receptor" evidence="2">
    <location>
        <begin position="21"/>
        <end position="351"/>
    </location>
</feature>
<comment type="caution">
    <text evidence="3">The sequence shown here is derived from an EMBL/GenBank/DDBJ whole genome shotgun (WGS) entry which is preliminary data.</text>
</comment>
<dbReference type="AlphaFoldDB" id="A0A2P8HXJ8"/>
<evidence type="ECO:0000256" key="2">
    <source>
        <dbReference type="SAM" id="SignalP"/>
    </source>
</evidence>
<evidence type="ECO:0008006" key="5">
    <source>
        <dbReference type="Google" id="ProtNLM"/>
    </source>
</evidence>
<dbReference type="CDD" id="cd13520">
    <property type="entry name" value="PBP2_TAXI_TRAP"/>
    <property type="match status" value="1"/>
</dbReference>
<dbReference type="OrthoDB" id="9776669at2"/>
<feature type="compositionally biased region" description="Acidic residues" evidence="1">
    <location>
        <begin position="24"/>
        <end position="54"/>
    </location>
</feature>
<dbReference type="Pfam" id="PF16868">
    <property type="entry name" value="NMT1_3"/>
    <property type="match status" value="1"/>
</dbReference>
<reference evidence="3 4" key="1">
    <citation type="submission" date="2018-03" db="EMBL/GenBank/DDBJ databases">
        <title>Genomic Encyclopedia of Type Strains, Phase III (KMG-III): the genomes of soil and plant-associated and newly described type strains.</title>
        <authorList>
            <person name="Whitman W."/>
        </authorList>
    </citation>
    <scope>NUCLEOTIDE SEQUENCE [LARGE SCALE GENOMIC DNA]</scope>
    <source>
        <strain evidence="3 4">CGMCC 1.07653</strain>
    </source>
</reference>
<feature type="signal peptide" evidence="2">
    <location>
        <begin position="1"/>
        <end position="20"/>
    </location>
</feature>